<sequence>MGVSLGARSGRCGLRGRALQALPEAIALALQEQDRAPVNEAVEERGCHPLMAEDLRPVREVQVRGKSDAGAFVAIGEELEEQLGGVLGEGQVADLIDQDEVEALQVGQQLREPQRLLRQFEFARQGGSGAEEDPIPAQAGGAADPQEEMSLADAAGAEQKDILVLGDEAVLRQLEHALLAQAGHGGEVEVLQALLVGETCLCQPPQDLALLALGDLMCEECLEIAEVAAALPLSITRERLVLVSDRRQLQLLQVGADDGGLRVGPQRRRCAHACSSRDACSKRLYRPRSGRGWGCW</sequence>
<gene>
    <name evidence="1" type="ORF">NITHO_2920001</name>
</gene>
<evidence type="ECO:0000313" key="1">
    <source>
        <dbReference type="EMBL" id="CCF83959.1"/>
    </source>
</evidence>
<accession>I4EGZ7</accession>
<name>I4EGZ7_9BACT</name>
<organism evidence="1 2">
    <name type="scientific">Nitrolancea hollandica Lb</name>
    <dbReference type="NCBI Taxonomy" id="1129897"/>
    <lineage>
        <taxon>Bacteria</taxon>
        <taxon>Pseudomonadati</taxon>
        <taxon>Thermomicrobiota</taxon>
        <taxon>Thermomicrobia</taxon>
        <taxon>Sphaerobacterales</taxon>
        <taxon>Sphaerobacterineae</taxon>
        <taxon>Sphaerobacteraceae</taxon>
        <taxon>Nitrolancea</taxon>
    </lineage>
</organism>
<keyword evidence="2" id="KW-1185">Reference proteome</keyword>
<evidence type="ECO:0000313" key="2">
    <source>
        <dbReference type="Proteomes" id="UP000004221"/>
    </source>
</evidence>
<protein>
    <submittedName>
        <fullName evidence="1">Uncharacterized protein</fullName>
    </submittedName>
</protein>
<comment type="caution">
    <text evidence="1">The sequence shown here is derived from an EMBL/GenBank/DDBJ whole genome shotgun (WGS) entry which is preliminary data.</text>
</comment>
<reference evidence="1 2" key="1">
    <citation type="journal article" date="2012" name="ISME J.">
        <title>Nitrification expanded: discovery, physiology and genomics of a nitrite-oxidizing bacterium from the phylum Chloroflexi.</title>
        <authorList>
            <person name="Sorokin D.Y."/>
            <person name="Lucker S."/>
            <person name="Vejmelkova D."/>
            <person name="Kostrikina N.A."/>
            <person name="Kleerebezem R."/>
            <person name="Rijpstra W.I."/>
            <person name="Damste J.S."/>
            <person name="Le Paslier D."/>
            <person name="Muyzer G."/>
            <person name="Wagner M."/>
            <person name="van Loosdrecht M.C."/>
            <person name="Daims H."/>
        </authorList>
    </citation>
    <scope>NUCLEOTIDE SEQUENCE [LARGE SCALE GENOMIC DNA]</scope>
    <source>
        <strain evidence="2">none</strain>
    </source>
</reference>
<dbReference type="AlphaFoldDB" id="I4EGZ7"/>
<dbReference type="EMBL" id="CAGS01000215">
    <property type="protein sequence ID" value="CCF83959.1"/>
    <property type="molecule type" value="Genomic_DNA"/>
</dbReference>
<dbReference type="Proteomes" id="UP000004221">
    <property type="component" value="Unassembled WGS sequence"/>
</dbReference>
<proteinExistence type="predicted"/>